<dbReference type="EMBL" id="BPLQ01012350">
    <property type="protein sequence ID" value="GIY64766.1"/>
    <property type="molecule type" value="Genomic_DNA"/>
</dbReference>
<feature type="compositionally biased region" description="Pro residues" evidence="1">
    <location>
        <begin position="100"/>
        <end position="122"/>
    </location>
</feature>
<name>A0AAV4V3R6_9ARAC</name>
<feature type="compositionally biased region" description="Pro residues" evidence="1">
    <location>
        <begin position="309"/>
        <end position="324"/>
    </location>
</feature>
<feature type="compositionally biased region" description="Basic residues" evidence="1">
    <location>
        <begin position="48"/>
        <end position="59"/>
    </location>
</feature>
<feature type="compositionally biased region" description="Low complexity" evidence="1">
    <location>
        <begin position="292"/>
        <end position="308"/>
    </location>
</feature>
<dbReference type="SUPFAM" id="SSF47113">
    <property type="entry name" value="Histone-fold"/>
    <property type="match status" value="1"/>
</dbReference>
<feature type="compositionally biased region" description="Low complexity" evidence="1">
    <location>
        <begin position="228"/>
        <end position="261"/>
    </location>
</feature>
<feature type="compositionally biased region" description="Low complexity" evidence="1">
    <location>
        <begin position="123"/>
        <end position="141"/>
    </location>
</feature>
<evidence type="ECO:0000256" key="1">
    <source>
        <dbReference type="SAM" id="MobiDB-lite"/>
    </source>
</evidence>
<organism evidence="2 3">
    <name type="scientific">Caerostris darwini</name>
    <dbReference type="NCBI Taxonomy" id="1538125"/>
    <lineage>
        <taxon>Eukaryota</taxon>
        <taxon>Metazoa</taxon>
        <taxon>Ecdysozoa</taxon>
        <taxon>Arthropoda</taxon>
        <taxon>Chelicerata</taxon>
        <taxon>Arachnida</taxon>
        <taxon>Araneae</taxon>
        <taxon>Araneomorphae</taxon>
        <taxon>Entelegynae</taxon>
        <taxon>Araneoidea</taxon>
        <taxon>Araneidae</taxon>
        <taxon>Caerostris</taxon>
    </lineage>
</organism>
<dbReference type="AlphaFoldDB" id="A0AAV4V3R6"/>
<feature type="compositionally biased region" description="Polar residues" evidence="1">
    <location>
        <begin position="325"/>
        <end position="340"/>
    </location>
</feature>
<dbReference type="InterPro" id="IPR009072">
    <property type="entry name" value="Histone-fold"/>
</dbReference>
<feature type="region of interest" description="Disordered" evidence="1">
    <location>
        <begin position="1"/>
        <end position="175"/>
    </location>
</feature>
<feature type="region of interest" description="Disordered" evidence="1">
    <location>
        <begin position="190"/>
        <end position="354"/>
    </location>
</feature>
<proteinExistence type="predicted"/>
<feature type="compositionally biased region" description="Low complexity" evidence="1">
    <location>
        <begin position="24"/>
        <end position="47"/>
    </location>
</feature>
<evidence type="ECO:0000313" key="2">
    <source>
        <dbReference type="EMBL" id="GIY64766.1"/>
    </source>
</evidence>
<feature type="compositionally biased region" description="Polar residues" evidence="1">
    <location>
        <begin position="1"/>
        <end position="10"/>
    </location>
</feature>
<dbReference type="GO" id="GO:0046982">
    <property type="term" value="F:protein heterodimerization activity"/>
    <property type="evidence" value="ECO:0007669"/>
    <property type="project" value="InterPro"/>
</dbReference>
<sequence length="507" mass="55090">MSSDNETSCTSASEEIGSEDSSEVVEGVELSSSSTAATTSSPASCPRRSPRLAAKRSRILQKEGVTSRSRRTTGPPVKVGKRSNSEVESSSGSEAKKPRCIPPRGPPPPPRGPPPQGPPLPPLFFLLPFLFPPQQRGSPRQRGPPPPPPPRRSPPPQPFGPWRRITPIRLDKNEPLHEPIWEPRIFWDLGPESSASSRQGVLATTDRASAPIRTPRRKATSPPPPSEYSPASSRSGESYSGRYSPSLPSSRDSSPASTAPSKFAGRTTRSGRFYPYLKSASSVAARRPPPRTAAVPPLAARRPAAAAAVPPPAARPLPPPPPPQTTTGPVTRSQTGSLPRTSVKRPLTEATTTRASKRLQAWQLSEAEERDLNEWKKAAYHRLEALNAVAAIDPARISSRKRRSVEEANRPNLGLKKLMDTSDLIIPATSFARLGRGVLAEVAPEKKYHFAGAALNVLQRAVEDVAISCLAVAYDFTKHRNAIELNKEDFKIFRRIYKGCSYPYFKI</sequence>
<reference evidence="2 3" key="1">
    <citation type="submission" date="2021-06" db="EMBL/GenBank/DDBJ databases">
        <title>Caerostris darwini draft genome.</title>
        <authorList>
            <person name="Kono N."/>
            <person name="Arakawa K."/>
        </authorList>
    </citation>
    <scope>NUCLEOTIDE SEQUENCE [LARGE SCALE GENOMIC DNA]</scope>
</reference>
<protein>
    <submittedName>
        <fullName evidence="2">Uncharacterized protein</fullName>
    </submittedName>
</protein>
<evidence type="ECO:0000313" key="3">
    <source>
        <dbReference type="Proteomes" id="UP001054837"/>
    </source>
</evidence>
<gene>
    <name evidence="2" type="ORF">CDAR_302961</name>
</gene>
<dbReference type="Gene3D" id="1.10.20.10">
    <property type="entry name" value="Histone, subunit A"/>
    <property type="match status" value="1"/>
</dbReference>
<feature type="compositionally biased region" description="Pro residues" evidence="1">
    <location>
        <begin position="142"/>
        <end position="159"/>
    </location>
</feature>
<accession>A0AAV4V3R6</accession>
<dbReference type="Proteomes" id="UP001054837">
    <property type="component" value="Unassembled WGS sequence"/>
</dbReference>
<keyword evidence="3" id="KW-1185">Reference proteome</keyword>
<comment type="caution">
    <text evidence="2">The sequence shown here is derived from an EMBL/GenBank/DDBJ whole genome shotgun (WGS) entry which is preliminary data.</text>
</comment>